<dbReference type="GO" id="GO:0005829">
    <property type="term" value="C:cytosol"/>
    <property type="evidence" value="ECO:0007669"/>
    <property type="project" value="TreeGrafter"/>
</dbReference>
<organism evidence="4 5">
    <name type="scientific">Hortaea werneckii</name>
    <name type="common">Black yeast</name>
    <name type="synonym">Cladosporium werneckii</name>
    <dbReference type="NCBI Taxonomy" id="91943"/>
    <lineage>
        <taxon>Eukaryota</taxon>
        <taxon>Fungi</taxon>
        <taxon>Dikarya</taxon>
        <taxon>Ascomycota</taxon>
        <taxon>Pezizomycotina</taxon>
        <taxon>Dothideomycetes</taxon>
        <taxon>Dothideomycetidae</taxon>
        <taxon>Mycosphaerellales</taxon>
        <taxon>Teratosphaeriaceae</taxon>
        <taxon>Hortaea</taxon>
    </lineage>
</organism>
<dbReference type="InterPro" id="IPR008978">
    <property type="entry name" value="HSP20-like_chaperone"/>
</dbReference>
<evidence type="ECO:0000256" key="2">
    <source>
        <dbReference type="SAM" id="MobiDB-lite"/>
    </source>
</evidence>
<evidence type="ECO:0000256" key="1">
    <source>
        <dbReference type="ARBA" id="ARBA00025733"/>
    </source>
</evidence>
<dbReference type="PROSITE" id="PS51203">
    <property type="entry name" value="CS"/>
    <property type="match status" value="1"/>
</dbReference>
<name>A0A3M6WAS4_HORWE</name>
<feature type="compositionally biased region" description="Acidic residues" evidence="2">
    <location>
        <begin position="206"/>
        <end position="226"/>
    </location>
</feature>
<dbReference type="FunFam" id="2.60.40.790:FF:000013">
    <property type="entry name" value="Very-long-chain (3R)-3-hydroxyacyl-CoA dehydratase"/>
    <property type="match status" value="1"/>
</dbReference>
<protein>
    <recommendedName>
        <fullName evidence="3">CS domain-containing protein</fullName>
    </recommendedName>
</protein>
<accession>A0A3M6WAS4</accession>
<dbReference type="Pfam" id="PF04969">
    <property type="entry name" value="CS"/>
    <property type="match status" value="1"/>
</dbReference>
<dbReference type="AlphaFoldDB" id="A0A3M6WAS4"/>
<dbReference type="VEuPathDB" id="FungiDB:BTJ68_02098"/>
<dbReference type="CDD" id="cd06465">
    <property type="entry name" value="p23_hB-ind1_like"/>
    <property type="match status" value="1"/>
</dbReference>
<feature type="region of interest" description="Disordered" evidence="2">
    <location>
        <begin position="1"/>
        <end position="22"/>
    </location>
</feature>
<comment type="caution">
    <text evidence="4">The sequence shown here is derived from an EMBL/GenBank/DDBJ whole genome shotgun (WGS) entry which is preliminary data.</text>
</comment>
<evidence type="ECO:0000259" key="3">
    <source>
        <dbReference type="PROSITE" id="PS51203"/>
    </source>
</evidence>
<dbReference type="SUPFAM" id="SSF49764">
    <property type="entry name" value="HSP20-like chaperones"/>
    <property type="match status" value="1"/>
</dbReference>
<dbReference type="Proteomes" id="UP000281245">
    <property type="component" value="Unassembled WGS sequence"/>
</dbReference>
<dbReference type="GO" id="GO:0051879">
    <property type="term" value="F:Hsp90 protein binding"/>
    <property type="evidence" value="ECO:0007669"/>
    <property type="project" value="InterPro"/>
</dbReference>
<dbReference type="EMBL" id="QWIJ01001250">
    <property type="protein sequence ID" value="RMX75682.1"/>
    <property type="molecule type" value="Genomic_DNA"/>
</dbReference>
<dbReference type="GO" id="GO:0005634">
    <property type="term" value="C:nucleus"/>
    <property type="evidence" value="ECO:0007669"/>
    <property type="project" value="TreeGrafter"/>
</dbReference>
<evidence type="ECO:0000313" key="4">
    <source>
        <dbReference type="EMBL" id="RMX75682.1"/>
    </source>
</evidence>
<gene>
    <name evidence="4" type="ORF">D0869_11399</name>
</gene>
<feature type="region of interest" description="Disordered" evidence="2">
    <location>
        <begin position="195"/>
        <end position="245"/>
    </location>
</feature>
<dbReference type="GO" id="GO:0051087">
    <property type="term" value="F:protein-folding chaperone binding"/>
    <property type="evidence" value="ECO:0007669"/>
    <property type="project" value="TreeGrafter"/>
</dbReference>
<reference evidence="4 5" key="1">
    <citation type="journal article" date="2018" name="BMC Genomics">
        <title>Genomic evidence for intraspecific hybridization in a clonal and extremely halotolerant yeast.</title>
        <authorList>
            <person name="Gostincar C."/>
            <person name="Stajich J.E."/>
            <person name="Zupancic J."/>
            <person name="Zalar P."/>
            <person name="Gunde-Cimerman N."/>
        </authorList>
    </citation>
    <scope>NUCLEOTIDE SEQUENCE [LARGE SCALE GENOMIC DNA]</scope>
    <source>
        <strain evidence="4 5">EXF-6656</strain>
    </source>
</reference>
<dbReference type="PANTHER" id="PTHR22932:SF1">
    <property type="entry name" value="CO-CHAPERONE PROTEIN DAF-41"/>
    <property type="match status" value="1"/>
</dbReference>
<feature type="domain" description="CS" evidence="3">
    <location>
        <begin position="32"/>
        <end position="131"/>
    </location>
</feature>
<proteinExistence type="inferred from homology"/>
<dbReference type="OrthoDB" id="1564555at2759"/>
<dbReference type="GO" id="GO:0051131">
    <property type="term" value="P:chaperone-mediated protein complex assembly"/>
    <property type="evidence" value="ECO:0007669"/>
    <property type="project" value="TreeGrafter"/>
</dbReference>
<dbReference type="GO" id="GO:0006457">
    <property type="term" value="P:protein folding"/>
    <property type="evidence" value="ECO:0007669"/>
    <property type="project" value="TreeGrafter"/>
</dbReference>
<sequence length="245" mass="26568">MAHPRLSNGFAQVPGPKRVPKNTTDTAFAGKVLTPEVTWAQRSSATEAEKNHIFLTIAVPDVDPKKIKLDVQPTHVDFSGYSETKKAQYAVKLDFYAEIDPAGTKIHHTQRDIEMVVQKKQLGEEYWPRLLKDKAKVHFLKTDFNKWVDEDEQDAVPEDDDYMSRMAGMQGMGGDGGFGGIDFSKLGGMGGADMAGLQGMQGMGGEGDDEGDDDDEEGMPALEGEDDAKAGAAGSKGGKKVEEVE</sequence>
<comment type="similarity">
    <text evidence="1">Belongs to the p23/wos2 family.</text>
</comment>
<evidence type="ECO:0000313" key="5">
    <source>
        <dbReference type="Proteomes" id="UP000281245"/>
    </source>
</evidence>
<feature type="compositionally biased region" description="Gly residues" evidence="2">
    <location>
        <begin position="195"/>
        <end position="205"/>
    </location>
</feature>
<dbReference type="InterPro" id="IPR045250">
    <property type="entry name" value="p23-like"/>
</dbReference>
<dbReference type="PANTHER" id="PTHR22932">
    <property type="entry name" value="TELOMERASE-BINDING PROTEIN P23 HSP90 CO-CHAPERONE"/>
    <property type="match status" value="1"/>
</dbReference>
<dbReference type="InterPro" id="IPR007052">
    <property type="entry name" value="CS_dom"/>
</dbReference>
<dbReference type="Gene3D" id="2.60.40.790">
    <property type="match status" value="1"/>
</dbReference>